<dbReference type="InterPro" id="IPR036388">
    <property type="entry name" value="WH-like_DNA-bd_sf"/>
</dbReference>
<dbReference type="PANTHER" id="PTHR48111:SF37">
    <property type="entry name" value="RESPONSE REGULATOR PROTEIN CARR"/>
    <property type="match status" value="1"/>
</dbReference>
<feature type="modified residue" description="4-aspartylphosphate" evidence="6">
    <location>
        <position position="51"/>
    </location>
</feature>
<evidence type="ECO:0000256" key="4">
    <source>
        <dbReference type="ARBA" id="ARBA00023125"/>
    </source>
</evidence>
<evidence type="ECO:0000256" key="1">
    <source>
        <dbReference type="ARBA" id="ARBA00022553"/>
    </source>
</evidence>
<dbReference type="EMBL" id="VZDO01000007">
    <property type="protein sequence ID" value="KAB0679938.1"/>
    <property type="molecule type" value="Genomic_DNA"/>
</dbReference>
<dbReference type="Pfam" id="PF00486">
    <property type="entry name" value="Trans_reg_C"/>
    <property type="match status" value="1"/>
</dbReference>
<dbReference type="GO" id="GO:0006355">
    <property type="term" value="P:regulation of DNA-templated transcription"/>
    <property type="evidence" value="ECO:0007669"/>
    <property type="project" value="InterPro"/>
</dbReference>
<keyword evidence="4 7" id="KW-0238">DNA-binding</keyword>
<dbReference type="GO" id="GO:0000976">
    <property type="term" value="F:transcription cis-regulatory region binding"/>
    <property type="evidence" value="ECO:0007669"/>
    <property type="project" value="TreeGrafter"/>
</dbReference>
<dbReference type="InterPro" id="IPR011006">
    <property type="entry name" value="CheY-like_superfamily"/>
</dbReference>
<keyword evidence="1 6" id="KW-0597">Phosphoprotein</keyword>
<keyword evidence="2" id="KW-0902">Two-component regulatory system</keyword>
<sequence length="223" mass="25129">MRILIVEDDPNLNRQLCEAVADAGYVVDRAFDGEEGHFLGDTEPYDAVVLDVGLPKMDGISVLERWRRDGRKMPVLILTARDRWSDKVSGIDAGADDYVTKPFHIEEVMARVRALIRRAAGHASSEINCGPLRLDTRASKATVNGTPLKLTSHEYRLLAYLMHHRGKIVSRTQLIEHLYDQDFDRDSNTIEVFVGRLRRKIGLDLIETVRGLGYRMNDADAGV</sequence>
<comment type="caution">
    <text evidence="10">The sequence shown here is derived from an EMBL/GenBank/DDBJ whole genome shotgun (WGS) entry which is preliminary data.</text>
</comment>
<proteinExistence type="predicted"/>
<evidence type="ECO:0000256" key="5">
    <source>
        <dbReference type="ARBA" id="ARBA00023163"/>
    </source>
</evidence>
<dbReference type="GO" id="GO:0000156">
    <property type="term" value="F:phosphorelay response regulator activity"/>
    <property type="evidence" value="ECO:0007669"/>
    <property type="project" value="TreeGrafter"/>
</dbReference>
<gene>
    <name evidence="10" type="ORF">F6X38_10205</name>
</gene>
<evidence type="ECO:0000313" key="11">
    <source>
        <dbReference type="Proteomes" id="UP000432089"/>
    </source>
</evidence>
<accession>A0A7V7PPI4</accession>
<dbReference type="SMART" id="SM00448">
    <property type="entry name" value="REC"/>
    <property type="match status" value="1"/>
</dbReference>
<dbReference type="PROSITE" id="PS51755">
    <property type="entry name" value="OMPR_PHOB"/>
    <property type="match status" value="1"/>
</dbReference>
<dbReference type="FunFam" id="3.40.50.2300:FF:000002">
    <property type="entry name" value="DNA-binding response regulator PhoP"/>
    <property type="match status" value="1"/>
</dbReference>
<name>A0A7V7PPI4_9HYPH</name>
<evidence type="ECO:0000256" key="7">
    <source>
        <dbReference type="PROSITE-ProRule" id="PRU01091"/>
    </source>
</evidence>
<dbReference type="InterPro" id="IPR001789">
    <property type="entry name" value="Sig_transdc_resp-reg_receiver"/>
</dbReference>
<dbReference type="Gene3D" id="6.10.250.690">
    <property type="match status" value="1"/>
</dbReference>
<keyword evidence="5" id="KW-0804">Transcription</keyword>
<feature type="domain" description="Response regulatory" evidence="8">
    <location>
        <begin position="2"/>
        <end position="116"/>
    </location>
</feature>
<dbReference type="GO" id="GO:0032993">
    <property type="term" value="C:protein-DNA complex"/>
    <property type="evidence" value="ECO:0007669"/>
    <property type="project" value="TreeGrafter"/>
</dbReference>
<dbReference type="PROSITE" id="PS50110">
    <property type="entry name" value="RESPONSE_REGULATORY"/>
    <property type="match status" value="1"/>
</dbReference>
<evidence type="ECO:0000256" key="6">
    <source>
        <dbReference type="PROSITE-ProRule" id="PRU00169"/>
    </source>
</evidence>
<evidence type="ECO:0000313" key="10">
    <source>
        <dbReference type="EMBL" id="KAB0679938.1"/>
    </source>
</evidence>
<dbReference type="Pfam" id="PF00072">
    <property type="entry name" value="Response_reg"/>
    <property type="match status" value="1"/>
</dbReference>
<reference evidence="10 11" key="1">
    <citation type="submission" date="2019-09" db="EMBL/GenBank/DDBJ databases">
        <title>YIM 132180 draft genome.</title>
        <authorList>
            <person name="Zhang K."/>
        </authorList>
    </citation>
    <scope>NUCLEOTIDE SEQUENCE [LARGE SCALE GENOMIC DNA]</scope>
    <source>
        <strain evidence="10 11">YIM 132180</strain>
    </source>
</reference>
<dbReference type="AlphaFoldDB" id="A0A7V7PPI4"/>
<dbReference type="CDD" id="cd00383">
    <property type="entry name" value="trans_reg_C"/>
    <property type="match status" value="1"/>
</dbReference>
<organism evidence="10 11">
    <name type="scientific">Plantimonas leprariae</name>
    <dbReference type="NCBI Taxonomy" id="2615207"/>
    <lineage>
        <taxon>Bacteria</taxon>
        <taxon>Pseudomonadati</taxon>
        <taxon>Pseudomonadota</taxon>
        <taxon>Alphaproteobacteria</taxon>
        <taxon>Hyphomicrobiales</taxon>
        <taxon>Aurantimonadaceae</taxon>
        <taxon>Plantimonas</taxon>
    </lineage>
</organism>
<feature type="DNA-binding region" description="OmpR/PhoB-type" evidence="7">
    <location>
        <begin position="124"/>
        <end position="218"/>
    </location>
</feature>
<dbReference type="InterPro" id="IPR016032">
    <property type="entry name" value="Sig_transdc_resp-reg_C-effctor"/>
</dbReference>
<dbReference type="InterPro" id="IPR039420">
    <property type="entry name" value="WalR-like"/>
</dbReference>
<evidence type="ECO:0000259" key="9">
    <source>
        <dbReference type="PROSITE" id="PS51755"/>
    </source>
</evidence>
<dbReference type="FunFam" id="1.10.10.10:FF:000005">
    <property type="entry name" value="Two-component system response regulator"/>
    <property type="match status" value="1"/>
</dbReference>
<feature type="domain" description="OmpR/PhoB-type" evidence="9">
    <location>
        <begin position="124"/>
        <end position="218"/>
    </location>
</feature>
<evidence type="ECO:0000256" key="2">
    <source>
        <dbReference type="ARBA" id="ARBA00023012"/>
    </source>
</evidence>
<evidence type="ECO:0000259" key="8">
    <source>
        <dbReference type="PROSITE" id="PS50110"/>
    </source>
</evidence>
<dbReference type="CDD" id="cd19934">
    <property type="entry name" value="REC_OmpR_EcPhoP-like"/>
    <property type="match status" value="1"/>
</dbReference>
<evidence type="ECO:0000256" key="3">
    <source>
        <dbReference type="ARBA" id="ARBA00023015"/>
    </source>
</evidence>
<dbReference type="RefSeq" id="WP_150969629.1">
    <property type="nucleotide sequence ID" value="NZ_VZDO01000007.1"/>
</dbReference>
<dbReference type="GO" id="GO:0005829">
    <property type="term" value="C:cytosol"/>
    <property type="evidence" value="ECO:0007669"/>
    <property type="project" value="TreeGrafter"/>
</dbReference>
<dbReference type="Gene3D" id="1.10.10.10">
    <property type="entry name" value="Winged helix-like DNA-binding domain superfamily/Winged helix DNA-binding domain"/>
    <property type="match status" value="1"/>
</dbReference>
<keyword evidence="3" id="KW-0805">Transcription regulation</keyword>
<dbReference type="SUPFAM" id="SSF52172">
    <property type="entry name" value="CheY-like"/>
    <property type="match status" value="1"/>
</dbReference>
<dbReference type="Proteomes" id="UP000432089">
    <property type="component" value="Unassembled WGS sequence"/>
</dbReference>
<dbReference type="Gene3D" id="3.40.50.2300">
    <property type="match status" value="1"/>
</dbReference>
<dbReference type="SMART" id="SM00862">
    <property type="entry name" value="Trans_reg_C"/>
    <property type="match status" value="1"/>
</dbReference>
<keyword evidence="11" id="KW-1185">Reference proteome</keyword>
<dbReference type="InterPro" id="IPR001867">
    <property type="entry name" value="OmpR/PhoB-type_DNA-bd"/>
</dbReference>
<dbReference type="PANTHER" id="PTHR48111">
    <property type="entry name" value="REGULATOR OF RPOS"/>
    <property type="match status" value="1"/>
</dbReference>
<dbReference type="SUPFAM" id="SSF46894">
    <property type="entry name" value="C-terminal effector domain of the bipartite response regulators"/>
    <property type="match status" value="1"/>
</dbReference>
<protein>
    <submittedName>
        <fullName evidence="10">Response regulator transcription factor</fullName>
    </submittedName>
</protein>